<evidence type="ECO:0000256" key="5">
    <source>
        <dbReference type="ARBA" id="ARBA00022723"/>
    </source>
</evidence>
<evidence type="ECO:0000256" key="7">
    <source>
        <dbReference type="ARBA" id="ARBA00023004"/>
    </source>
</evidence>
<comment type="caution">
    <text evidence="10">The sequence shown here is derived from an EMBL/GenBank/DDBJ whole genome shotgun (WGS) entry which is preliminary data.</text>
</comment>
<evidence type="ECO:0000256" key="4">
    <source>
        <dbReference type="ARBA" id="ARBA00022617"/>
    </source>
</evidence>
<evidence type="ECO:0000313" key="10">
    <source>
        <dbReference type="EMBL" id="MBA0837644.1"/>
    </source>
</evidence>
<reference evidence="10 11" key="1">
    <citation type="journal article" date="2019" name="Genome Biol. Evol.">
        <title>Insights into the evolution of the New World diploid cottons (Gossypium, subgenus Houzingenia) based on genome sequencing.</title>
        <authorList>
            <person name="Grover C.E."/>
            <person name="Arick M.A. 2nd"/>
            <person name="Thrash A."/>
            <person name="Conover J.L."/>
            <person name="Sanders W.S."/>
            <person name="Peterson D.G."/>
            <person name="Frelichowski J.E."/>
            <person name="Scheffler J.A."/>
            <person name="Scheffler B.E."/>
            <person name="Wendel J.F."/>
        </authorList>
    </citation>
    <scope>NUCLEOTIDE SEQUENCE [LARGE SCALE GENOMIC DNA]</scope>
    <source>
        <strain evidence="10">6</strain>
        <tissue evidence="10">Leaf</tissue>
    </source>
</reference>
<feature type="non-terminal residue" evidence="10">
    <location>
        <position position="38"/>
    </location>
</feature>
<proteinExistence type="inferred from homology"/>
<evidence type="ECO:0008006" key="12">
    <source>
        <dbReference type="Google" id="ProtNLM"/>
    </source>
</evidence>
<dbReference type="AlphaFoldDB" id="A0A7J9JTX4"/>
<evidence type="ECO:0000256" key="1">
    <source>
        <dbReference type="ARBA" id="ARBA00001971"/>
    </source>
</evidence>
<dbReference type="PANTHER" id="PTHR47943:SF9">
    <property type="entry name" value="CYTOCHROME P450"/>
    <property type="match status" value="1"/>
</dbReference>
<keyword evidence="11" id="KW-1185">Reference proteome</keyword>
<dbReference type="GO" id="GO:0004497">
    <property type="term" value="F:monooxygenase activity"/>
    <property type="evidence" value="ECO:0007669"/>
    <property type="project" value="UniProtKB-KW"/>
</dbReference>
<evidence type="ECO:0000256" key="9">
    <source>
        <dbReference type="ARBA" id="ARBA00023136"/>
    </source>
</evidence>
<evidence type="ECO:0000256" key="8">
    <source>
        <dbReference type="ARBA" id="ARBA00023033"/>
    </source>
</evidence>
<keyword evidence="4" id="KW-0349">Heme</keyword>
<dbReference type="EMBL" id="JABFAE010000009">
    <property type="protein sequence ID" value="MBA0837644.1"/>
    <property type="molecule type" value="Genomic_DNA"/>
</dbReference>
<protein>
    <recommendedName>
        <fullName evidence="12">Cytochrome P450</fullName>
    </recommendedName>
</protein>
<dbReference type="PANTHER" id="PTHR47943">
    <property type="entry name" value="CYTOCHROME P450 93A3-LIKE"/>
    <property type="match status" value="1"/>
</dbReference>
<accession>A0A7J9JTX4</accession>
<comment type="cofactor">
    <cofactor evidence="1">
        <name>heme</name>
        <dbReference type="ChEBI" id="CHEBI:30413"/>
    </cofactor>
</comment>
<keyword evidence="5" id="KW-0479">Metal-binding</keyword>
<dbReference type="Proteomes" id="UP000593575">
    <property type="component" value="Unassembled WGS sequence"/>
</dbReference>
<organism evidence="10 11">
    <name type="scientific">Gossypium armourianum</name>
    <dbReference type="NCBI Taxonomy" id="34283"/>
    <lineage>
        <taxon>Eukaryota</taxon>
        <taxon>Viridiplantae</taxon>
        <taxon>Streptophyta</taxon>
        <taxon>Embryophyta</taxon>
        <taxon>Tracheophyta</taxon>
        <taxon>Spermatophyta</taxon>
        <taxon>Magnoliopsida</taxon>
        <taxon>eudicotyledons</taxon>
        <taxon>Gunneridae</taxon>
        <taxon>Pentapetalae</taxon>
        <taxon>rosids</taxon>
        <taxon>malvids</taxon>
        <taxon>Malvales</taxon>
        <taxon>Malvaceae</taxon>
        <taxon>Malvoideae</taxon>
        <taxon>Gossypium</taxon>
    </lineage>
</organism>
<evidence type="ECO:0000256" key="6">
    <source>
        <dbReference type="ARBA" id="ARBA00023002"/>
    </source>
</evidence>
<evidence type="ECO:0000256" key="2">
    <source>
        <dbReference type="ARBA" id="ARBA00004370"/>
    </source>
</evidence>
<comment type="similarity">
    <text evidence="3">Belongs to the cytochrome P450 family.</text>
</comment>
<dbReference type="GO" id="GO:0046872">
    <property type="term" value="F:metal ion binding"/>
    <property type="evidence" value="ECO:0007669"/>
    <property type="project" value="UniProtKB-KW"/>
</dbReference>
<name>A0A7J9JTX4_9ROSI</name>
<dbReference type="GO" id="GO:0016020">
    <property type="term" value="C:membrane"/>
    <property type="evidence" value="ECO:0007669"/>
    <property type="project" value="UniProtKB-SubCell"/>
</dbReference>
<evidence type="ECO:0000313" key="11">
    <source>
        <dbReference type="Proteomes" id="UP000593575"/>
    </source>
</evidence>
<keyword evidence="7" id="KW-0408">Iron</keyword>
<comment type="subcellular location">
    <subcellularLocation>
        <location evidence="2">Membrane</location>
    </subcellularLocation>
</comment>
<sequence length="38" mass="4388">MFLKTHDAIFASRPKVQVLQSISNSQRGLAFTEYGPYW</sequence>
<keyword evidence="8" id="KW-0503">Monooxygenase</keyword>
<keyword evidence="6" id="KW-0560">Oxidoreductase</keyword>
<gene>
    <name evidence="10" type="ORF">Goarm_009784</name>
</gene>
<evidence type="ECO:0000256" key="3">
    <source>
        <dbReference type="ARBA" id="ARBA00010617"/>
    </source>
</evidence>
<keyword evidence="9" id="KW-0472">Membrane</keyword>